<evidence type="ECO:0000256" key="5">
    <source>
        <dbReference type="PROSITE-ProRule" id="PRU00117"/>
    </source>
</evidence>
<feature type="region of interest" description="Disordered" evidence="6">
    <location>
        <begin position="544"/>
        <end position="588"/>
    </location>
</feature>
<dbReference type="PANTHER" id="PTHR10627">
    <property type="entry name" value="SCP160"/>
    <property type="match status" value="1"/>
</dbReference>
<dbReference type="InterPro" id="IPR047553">
    <property type="entry name" value="BICC1_KH-I_rpt3"/>
</dbReference>
<dbReference type="FunFam" id="3.30.310.270:FF:000002">
    <property type="entry name" value="BicC family RNA binding protein 1"/>
    <property type="match status" value="1"/>
</dbReference>
<dbReference type="PROSITE" id="PS50105">
    <property type="entry name" value="SAM_DOMAIN"/>
    <property type="match status" value="1"/>
</dbReference>
<protein>
    <recommendedName>
        <fullName evidence="7">SAM domain-containing protein</fullName>
    </recommendedName>
</protein>
<dbReference type="SUPFAM" id="SSF47769">
    <property type="entry name" value="SAM/Pointed domain"/>
    <property type="match status" value="1"/>
</dbReference>
<dbReference type="SMART" id="SM00322">
    <property type="entry name" value="KH"/>
    <property type="match status" value="2"/>
</dbReference>
<dbReference type="Proteomes" id="UP000828390">
    <property type="component" value="Unassembled WGS sequence"/>
</dbReference>
<evidence type="ECO:0000256" key="3">
    <source>
        <dbReference type="ARBA" id="ARBA00022737"/>
    </source>
</evidence>
<dbReference type="SUPFAM" id="SSF54791">
    <property type="entry name" value="Eukaryotic type KH-domain (KH-domain type I)"/>
    <property type="match status" value="2"/>
</dbReference>
<dbReference type="Gene3D" id="3.30.310.270">
    <property type="match status" value="2"/>
</dbReference>
<reference evidence="8" key="2">
    <citation type="submission" date="2020-11" db="EMBL/GenBank/DDBJ databases">
        <authorList>
            <person name="McCartney M.A."/>
            <person name="Auch B."/>
            <person name="Kono T."/>
            <person name="Mallez S."/>
            <person name="Becker A."/>
            <person name="Gohl D.M."/>
            <person name="Silverstein K.A.T."/>
            <person name="Koren S."/>
            <person name="Bechman K.B."/>
            <person name="Herman A."/>
            <person name="Abrahante J.E."/>
            <person name="Garbe J."/>
        </authorList>
    </citation>
    <scope>NUCLEOTIDE SEQUENCE</scope>
    <source>
        <strain evidence="8">Duluth1</strain>
        <tissue evidence="8">Whole animal</tissue>
    </source>
</reference>
<gene>
    <name evidence="8" type="ORF">DPMN_026147</name>
</gene>
<evidence type="ECO:0000259" key="7">
    <source>
        <dbReference type="PROSITE" id="PS50105"/>
    </source>
</evidence>
<dbReference type="Pfam" id="PF00536">
    <property type="entry name" value="SAM_1"/>
    <property type="match status" value="1"/>
</dbReference>
<keyword evidence="2" id="KW-0217">Developmental protein</keyword>
<keyword evidence="3" id="KW-0677">Repeat</keyword>
<dbReference type="InterPro" id="IPR037974">
    <property type="entry name" value="BICC1_SAM_dom"/>
</dbReference>
<dbReference type="AlphaFoldDB" id="A0A9D4LR36"/>
<dbReference type="GO" id="GO:0003723">
    <property type="term" value="F:RNA binding"/>
    <property type="evidence" value="ECO:0007669"/>
    <property type="project" value="UniProtKB-UniRule"/>
</dbReference>
<dbReference type="PANTHER" id="PTHR10627:SF69">
    <property type="entry name" value="PROTEIN BICAUDAL C"/>
    <property type="match status" value="1"/>
</dbReference>
<dbReference type="Gene3D" id="1.10.150.50">
    <property type="entry name" value="Transcription Factor, Ets-1"/>
    <property type="match status" value="1"/>
</dbReference>
<dbReference type="InterPro" id="IPR004087">
    <property type="entry name" value="KH_dom"/>
</dbReference>
<dbReference type="PROSITE" id="PS50084">
    <property type="entry name" value="KH_TYPE_1"/>
    <property type="match status" value="2"/>
</dbReference>
<evidence type="ECO:0000256" key="4">
    <source>
        <dbReference type="ARBA" id="ARBA00022884"/>
    </source>
</evidence>
<dbReference type="Pfam" id="PF00013">
    <property type="entry name" value="KH_1"/>
    <property type="match status" value="2"/>
</dbReference>
<accession>A0A9D4LR36</accession>
<dbReference type="Pfam" id="PF24234">
    <property type="entry name" value="KH_BICC1_1st"/>
    <property type="match status" value="1"/>
</dbReference>
<organism evidence="8 9">
    <name type="scientific">Dreissena polymorpha</name>
    <name type="common">Zebra mussel</name>
    <name type="synonym">Mytilus polymorpha</name>
    <dbReference type="NCBI Taxonomy" id="45954"/>
    <lineage>
        <taxon>Eukaryota</taxon>
        <taxon>Metazoa</taxon>
        <taxon>Spiralia</taxon>
        <taxon>Lophotrochozoa</taxon>
        <taxon>Mollusca</taxon>
        <taxon>Bivalvia</taxon>
        <taxon>Autobranchia</taxon>
        <taxon>Heteroconchia</taxon>
        <taxon>Euheterodonta</taxon>
        <taxon>Imparidentia</taxon>
        <taxon>Neoheterodontei</taxon>
        <taxon>Myida</taxon>
        <taxon>Dreissenoidea</taxon>
        <taxon>Dreissenidae</taxon>
        <taxon>Dreissena</taxon>
    </lineage>
</organism>
<dbReference type="CDD" id="cd09520">
    <property type="entry name" value="SAM_BICC1"/>
    <property type="match status" value="1"/>
</dbReference>
<proteinExistence type="inferred from homology"/>
<dbReference type="InterPro" id="IPR036612">
    <property type="entry name" value="KH_dom_type_1_sf"/>
</dbReference>
<dbReference type="GO" id="GO:0005737">
    <property type="term" value="C:cytoplasm"/>
    <property type="evidence" value="ECO:0007669"/>
    <property type="project" value="TreeGrafter"/>
</dbReference>
<evidence type="ECO:0000256" key="1">
    <source>
        <dbReference type="ARBA" id="ARBA00007662"/>
    </source>
</evidence>
<feature type="domain" description="SAM" evidence="7">
    <location>
        <begin position="902"/>
        <end position="966"/>
    </location>
</feature>
<dbReference type="InterPro" id="IPR047549">
    <property type="entry name" value="BICC1_KH-I_rpt1"/>
</dbReference>
<dbReference type="InterPro" id="IPR047554">
    <property type="entry name" value="BICC1_KH-I_rpt2"/>
</dbReference>
<comment type="caution">
    <text evidence="8">The sequence shown here is derived from an EMBL/GenBank/DDBJ whole genome shotgun (WGS) entry which is preliminary data.</text>
</comment>
<sequence>IMEETNTQISWPSKLKIGAKSKKDPHIKVVGLPEDIREAKDIIMSVLDTKSNRATLKMDVSYTDHSHVIGKGGNNIKRVMQETGCHVHFPDSNRGNSVQEKSNQVSIAGQPQGVESARAKIRELLPLVFMFEIPATTIPIQLPDTQSPTMQHLQQQYNVQISFRQRQRGYGTTVIVRGSVYNEKLVKEATLKMMDCILGKLPAPLPVSMQLEIAPQHHLFIIGRGGMNIKQIMQVTGAVIHFPDPNTVAPQRKGLVFISGPIESVYQARQQLIGCLPLVLMFDVKEELEMDQGRVTQLMEHLDVYISVKPKPKQPSKSVIVKSIERNASNMYLARLLLLGVEKEIPRHHHANVITEEGGRHTILSLSALGYFSQTIQPALQVSTANQFLLLNGQKSPPSTYPAQLLLINGQKSPPTTQQAQVAQLSHQPPSTTYTTQASYNHATQSTIFSNQQNAHTNSYNGSHLTNHASQPNMLNVNGQVSMAPAGMATSFSPPSPKSPQPAHQTMQHVIQPPPGIYGAPRMAMPQVSLQNVVDLMKECAVTSQRVDHSHHQSSFPGAQTLREPGMSHSEGPSPSRSPCESPKTFRDCSSTVDLAGLSSSGKFVSHPKVSLDSGSSPLDLLGLNLGKPNKPGLSSSAHTMDLLGLSKTTNSHLGMGSLPFHSRNTGGSSLHGSLNHGSLHASLNSAKIQSGLKNESLRGSLHGSLNCGSLHASLNNGSLHGSLSSSSLHASLNRNSLLNGDDHRLLEPDHLDLRAPGIERKTSQSSLYTDPFQSFGGDYEEKKLMANKAMQKKPMVESSRTPTDYWSGLMFSKSMPTQAMREFGGLKPRYEPPMATTYESPGDEIMEMDDSLWKATPASMYKRPVDPAPGEFPSPRKKWPEYGLSASNHMDCTLVPKKSYWSPELDLAELFIKLGLGKYTDLFQQQEIDLPTFLTLTDHDLRELGISTFGARKKMLLAIADLNKRRMLMTANNHMENTDSFHEKVSHDHDVSHAGITGLSGW</sequence>
<evidence type="ECO:0000313" key="8">
    <source>
        <dbReference type="EMBL" id="KAH3863168.1"/>
    </source>
</evidence>
<name>A0A9D4LR36_DREPO</name>
<keyword evidence="9" id="KW-1185">Reference proteome</keyword>
<evidence type="ECO:0000313" key="9">
    <source>
        <dbReference type="Proteomes" id="UP000828390"/>
    </source>
</evidence>
<keyword evidence="4 5" id="KW-0694">RNA-binding</keyword>
<dbReference type="InterPro" id="IPR054727">
    <property type="entry name" value="BICC1_KH"/>
</dbReference>
<evidence type="ECO:0000256" key="2">
    <source>
        <dbReference type="ARBA" id="ARBA00022473"/>
    </source>
</evidence>
<dbReference type="SMART" id="SM00454">
    <property type="entry name" value="SAM"/>
    <property type="match status" value="1"/>
</dbReference>
<dbReference type="CDD" id="cd22421">
    <property type="entry name" value="KH-I_BICC1_rpt2"/>
    <property type="match status" value="1"/>
</dbReference>
<reference evidence="8" key="1">
    <citation type="journal article" date="2019" name="bioRxiv">
        <title>The Genome of the Zebra Mussel, Dreissena polymorpha: A Resource for Invasive Species Research.</title>
        <authorList>
            <person name="McCartney M.A."/>
            <person name="Auch B."/>
            <person name="Kono T."/>
            <person name="Mallez S."/>
            <person name="Zhang Y."/>
            <person name="Obille A."/>
            <person name="Becker A."/>
            <person name="Abrahante J.E."/>
            <person name="Garbe J."/>
            <person name="Badalamenti J.P."/>
            <person name="Herman A."/>
            <person name="Mangelson H."/>
            <person name="Liachko I."/>
            <person name="Sullivan S."/>
            <person name="Sone E.D."/>
            <person name="Koren S."/>
            <person name="Silverstein K.A.T."/>
            <person name="Beckman K.B."/>
            <person name="Gohl D.M."/>
        </authorList>
    </citation>
    <scope>NUCLEOTIDE SEQUENCE</scope>
    <source>
        <strain evidence="8">Duluth1</strain>
        <tissue evidence="8">Whole animal</tissue>
    </source>
</reference>
<dbReference type="InterPro" id="IPR013761">
    <property type="entry name" value="SAM/pointed_sf"/>
</dbReference>
<feature type="non-terminal residue" evidence="8">
    <location>
        <position position="1003"/>
    </location>
</feature>
<dbReference type="InterPro" id="IPR004088">
    <property type="entry name" value="KH_dom_type_1"/>
</dbReference>
<dbReference type="EMBL" id="JAIWYP010000002">
    <property type="protein sequence ID" value="KAH3863168.1"/>
    <property type="molecule type" value="Genomic_DNA"/>
</dbReference>
<dbReference type="InterPro" id="IPR001660">
    <property type="entry name" value="SAM"/>
</dbReference>
<comment type="similarity">
    <text evidence="1">Belongs to the BicC family.</text>
</comment>
<dbReference type="CDD" id="cd22422">
    <property type="entry name" value="KH-I_BICC1_rpt3"/>
    <property type="match status" value="1"/>
</dbReference>
<dbReference type="Pfam" id="PF22985">
    <property type="entry name" value="KH_BICC1"/>
    <property type="match status" value="2"/>
</dbReference>
<evidence type="ECO:0000256" key="6">
    <source>
        <dbReference type="SAM" id="MobiDB-lite"/>
    </source>
</evidence>